<organism evidence="1 2">
    <name type="scientific">Mucilaginibacter aquariorum</name>
    <dbReference type="NCBI Taxonomy" id="2967225"/>
    <lineage>
        <taxon>Bacteria</taxon>
        <taxon>Pseudomonadati</taxon>
        <taxon>Bacteroidota</taxon>
        <taxon>Sphingobacteriia</taxon>
        <taxon>Sphingobacteriales</taxon>
        <taxon>Sphingobacteriaceae</taxon>
        <taxon>Mucilaginibacter</taxon>
    </lineage>
</organism>
<dbReference type="EMBL" id="JANHOH010000001">
    <property type="protein sequence ID" value="MCQ6958160.1"/>
    <property type="molecule type" value="Genomic_DNA"/>
</dbReference>
<evidence type="ECO:0000313" key="1">
    <source>
        <dbReference type="EMBL" id="MCQ6958160.1"/>
    </source>
</evidence>
<name>A0ABT1T149_9SPHI</name>
<accession>A0ABT1T149</accession>
<comment type="caution">
    <text evidence="1">The sequence shown here is derived from an EMBL/GenBank/DDBJ whole genome shotgun (WGS) entry which is preliminary data.</text>
</comment>
<dbReference type="RefSeq" id="WP_256538341.1">
    <property type="nucleotide sequence ID" value="NZ_JANHOH010000001.1"/>
</dbReference>
<evidence type="ECO:0008006" key="3">
    <source>
        <dbReference type="Google" id="ProtNLM"/>
    </source>
</evidence>
<keyword evidence="2" id="KW-1185">Reference proteome</keyword>
<reference evidence="1 2" key="1">
    <citation type="submission" date="2022-07" db="EMBL/GenBank/DDBJ databases">
        <title>Mucilaginibacter sp. JC4.</title>
        <authorList>
            <person name="Le V."/>
            <person name="Ko S.-R."/>
            <person name="Ahn C.-Y."/>
            <person name="Oh H.-M."/>
        </authorList>
    </citation>
    <scope>NUCLEOTIDE SEQUENCE [LARGE SCALE GENOMIC DNA]</scope>
    <source>
        <strain evidence="1 2">JC4</strain>
    </source>
</reference>
<evidence type="ECO:0000313" key="2">
    <source>
        <dbReference type="Proteomes" id="UP001204376"/>
    </source>
</evidence>
<dbReference type="Proteomes" id="UP001204376">
    <property type="component" value="Unassembled WGS sequence"/>
</dbReference>
<gene>
    <name evidence="1" type="ORF">NPE20_09335</name>
</gene>
<sequence length="357" mass="40053">MFGIFAFKADKQPVTYITLQNQALKIIPKEFYIAAFIDGRKDITAIGSLQSTTNLPGKPAETYSIDLKGGTAAIKNFVSYSLPVNKSLRPIVVKLKALNVTEAPVNGGIVKGDIKLSISFYLQRGEDLVHLVDYNTNTTYQRRPGPAQQIEPLLRSALSNSMVYLNNWMDAQAGGNIKLAKRVKVRFTEYNETVEGDTIYYNVKRPLKWSDFIGKPLPNSRNGAEVFAGLGYDENVNVANSIVSVTLVLKIYVPKSACWVSTADKNDYSLNHEQRHFDIARLVAEHFKHNIAAENLPPDNYDGTINMAYLDALREMNKLQKQYDGETAHSRNTYQQQLWNDKIDKELLELGIKGNAL</sequence>
<proteinExistence type="predicted"/>
<protein>
    <recommendedName>
        <fullName evidence="3">DUF922 domain-containing protein</fullName>
    </recommendedName>
</protein>